<reference evidence="1" key="1">
    <citation type="submission" date="2021-06" db="EMBL/GenBank/DDBJ databases">
        <authorList>
            <person name="Kallberg Y."/>
            <person name="Tangrot J."/>
            <person name="Rosling A."/>
        </authorList>
    </citation>
    <scope>NUCLEOTIDE SEQUENCE</scope>
    <source>
        <strain evidence="1">MA461A</strain>
    </source>
</reference>
<dbReference type="EMBL" id="CAJVQC010005127">
    <property type="protein sequence ID" value="CAG8549542.1"/>
    <property type="molecule type" value="Genomic_DNA"/>
</dbReference>
<accession>A0ACA9LTG7</accession>
<comment type="caution">
    <text evidence="1">The sequence shown here is derived from an EMBL/GenBank/DDBJ whole genome shotgun (WGS) entry which is preliminary data.</text>
</comment>
<organism evidence="1 2">
    <name type="scientific">Racocetra persica</name>
    <dbReference type="NCBI Taxonomy" id="160502"/>
    <lineage>
        <taxon>Eukaryota</taxon>
        <taxon>Fungi</taxon>
        <taxon>Fungi incertae sedis</taxon>
        <taxon>Mucoromycota</taxon>
        <taxon>Glomeromycotina</taxon>
        <taxon>Glomeromycetes</taxon>
        <taxon>Diversisporales</taxon>
        <taxon>Gigasporaceae</taxon>
        <taxon>Racocetra</taxon>
    </lineage>
</organism>
<name>A0ACA9LTG7_9GLOM</name>
<sequence length="84" mass="10035">ISIPKRNKHTRQSLEAIRKCWKQAKNFDKELELGPVKELKYRIVKELEPKPIEYEEVISKIRIKDPNKLLDAKSDEYNKCFSTF</sequence>
<protein>
    <submittedName>
        <fullName evidence="1">26567_t:CDS:1</fullName>
    </submittedName>
</protein>
<gene>
    <name evidence="1" type="ORF">RPERSI_LOCUS3897</name>
</gene>
<evidence type="ECO:0000313" key="2">
    <source>
        <dbReference type="Proteomes" id="UP000789920"/>
    </source>
</evidence>
<dbReference type="Proteomes" id="UP000789920">
    <property type="component" value="Unassembled WGS sequence"/>
</dbReference>
<keyword evidence="2" id="KW-1185">Reference proteome</keyword>
<evidence type="ECO:0000313" key="1">
    <source>
        <dbReference type="EMBL" id="CAG8549542.1"/>
    </source>
</evidence>
<proteinExistence type="predicted"/>
<feature type="non-terminal residue" evidence="1">
    <location>
        <position position="1"/>
    </location>
</feature>